<reference evidence="1 2" key="1">
    <citation type="journal article" date="2012" name="Environ. Microbiol.">
        <title>The genome of the ammonia-oxidizing Candidatus Nitrososphaera gargensis: insights into metabolic versatility and environmental adaptations.</title>
        <authorList>
            <person name="Spang A."/>
            <person name="Poehlein A."/>
            <person name="Offre P."/>
            <person name="Zumbragel S."/>
            <person name="Haider S."/>
            <person name="Rychlik N."/>
            <person name="Nowka B."/>
            <person name="Schmeisser C."/>
            <person name="Lebedeva E.V."/>
            <person name="Rattei T."/>
            <person name="Bohm C."/>
            <person name="Schmid M."/>
            <person name="Galushko A."/>
            <person name="Hatzenpichler R."/>
            <person name="Weinmaier T."/>
            <person name="Daniel R."/>
            <person name="Schleper C."/>
            <person name="Spieck E."/>
            <person name="Streit W."/>
            <person name="Wagner M."/>
        </authorList>
    </citation>
    <scope>NUCLEOTIDE SEQUENCE [LARGE SCALE GENOMIC DNA]</scope>
    <source>
        <strain evidence="2">Ga9.2</strain>
    </source>
</reference>
<dbReference type="BioCyc" id="CNIT1237085:G1324-3379-MONOMER"/>
<name>K0ILB2_NITGG</name>
<protein>
    <submittedName>
        <fullName evidence="1">Uncharacterized protein</fullName>
    </submittedName>
</protein>
<evidence type="ECO:0000313" key="2">
    <source>
        <dbReference type="Proteomes" id="UP000008037"/>
    </source>
</evidence>
<dbReference type="KEGG" id="nga:Ngar_c33780"/>
<evidence type="ECO:0000313" key="1">
    <source>
        <dbReference type="EMBL" id="AFU60293.1"/>
    </source>
</evidence>
<dbReference type="HOGENOM" id="CLU_2857220_0_0_2"/>
<keyword evidence="2" id="KW-1185">Reference proteome</keyword>
<dbReference type="STRING" id="1237085.Ngar_c33780"/>
<gene>
    <name evidence="1" type="ordered locus">Ngar_c33780</name>
</gene>
<accession>K0ILB2</accession>
<dbReference type="AlphaFoldDB" id="K0ILB2"/>
<dbReference type="Proteomes" id="UP000008037">
    <property type="component" value="Chromosome"/>
</dbReference>
<dbReference type="EMBL" id="CP002408">
    <property type="protein sequence ID" value="AFU60293.1"/>
    <property type="molecule type" value="Genomic_DNA"/>
</dbReference>
<dbReference type="InParanoid" id="K0ILB2"/>
<organism evidence="1 2">
    <name type="scientific">Nitrososphaera gargensis (strain Ga9.2)</name>
    <dbReference type="NCBI Taxonomy" id="1237085"/>
    <lineage>
        <taxon>Archaea</taxon>
        <taxon>Nitrososphaerota</taxon>
        <taxon>Nitrososphaeria</taxon>
        <taxon>Nitrososphaerales</taxon>
        <taxon>Nitrososphaeraceae</taxon>
        <taxon>Nitrososphaera</taxon>
    </lineage>
</organism>
<sequence length="64" mass="7370">MLLSFLILAERLLKMAFAASLRPAEIMQHRHQDVLERPATSYMQRHFVTLQENASVASAIEQMQ</sequence>
<proteinExistence type="predicted"/>